<evidence type="ECO:0000256" key="1">
    <source>
        <dbReference type="SAM" id="Phobius"/>
    </source>
</evidence>
<gene>
    <name evidence="2" type="ORF">Esi_0084_0030</name>
</gene>
<evidence type="ECO:0000313" key="2">
    <source>
        <dbReference type="EMBL" id="CBJ27742.1"/>
    </source>
</evidence>
<feature type="transmembrane region" description="Helical" evidence="1">
    <location>
        <begin position="101"/>
        <end position="124"/>
    </location>
</feature>
<accession>D7G7K3</accession>
<evidence type="ECO:0000313" key="3">
    <source>
        <dbReference type="Proteomes" id="UP000002630"/>
    </source>
</evidence>
<keyword evidence="3" id="KW-1185">Reference proteome</keyword>
<keyword evidence="1" id="KW-1133">Transmembrane helix</keyword>
<organism evidence="2 3">
    <name type="scientific">Ectocarpus siliculosus</name>
    <name type="common">Brown alga</name>
    <name type="synonym">Conferva siliculosa</name>
    <dbReference type="NCBI Taxonomy" id="2880"/>
    <lineage>
        <taxon>Eukaryota</taxon>
        <taxon>Sar</taxon>
        <taxon>Stramenopiles</taxon>
        <taxon>Ochrophyta</taxon>
        <taxon>PX clade</taxon>
        <taxon>Phaeophyceae</taxon>
        <taxon>Ectocarpales</taxon>
        <taxon>Ectocarpaceae</taxon>
        <taxon>Ectocarpus</taxon>
    </lineage>
</organism>
<sequence>MDDITKTPYKIMPMPMKAVTTVQDSPPCCCARPCFGPPARMEGDIKAAHGASIAILAIHAIALLIGCYVWGDWTTVLIINLDANLTGVFTSIFVLWAPSKFVYVSCAILYGVTGLLDMILVAAWFNYEYIDANAGILTLLAMPNIIASFSCFLGCAWALKVFHNRDRDSDPRLPEASDLFLSRSSELPCLRCSPSSYLPRRR</sequence>
<feature type="transmembrane region" description="Helical" evidence="1">
    <location>
        <begin position="136"/>
        <end position="159"/>
    </location>
</feature>
<dbReference type="EMBL" id="FN649746">
    <property type="protein sequence ID" value="CBJ27742.1"/>
    <property type="molecule type" value="Genomic_DNA"/>
</dbReference>
<dbReference type="Proteomes" id="UP000002630">
    <property type="component" value="Linkage Group LG21"/>
</dbReference>
<dbReference type="AlphaFoldDB" id="D7G7K3"/>
<feature type="transmembrane region" description="Helical" evidence="1">
    <location>
        <begin position="50"/>
        <end position="71"/>
    </location>
</feature>
<protein>
    <submittedName>
        <fullName evidence="2">Uncharacterized protein</fullName>
    </submittedName>
</protein>
<name>D7G7K3_ECTSI</name>
<reference evidence="2 3" key="1">
    <citation type="journal article" date="2010" name="Nature">
        <title>The Ectocarpus genome and the independent evolution of multicellularity in brown algae.</title>
        <authorList>
            <person name="Cock J.M."/>
            <person name="Sterck L."/>
            <person name="Rouze P."/>
            <person name="Scornet D."/>
            <person name="Allen A.E."/>
            <person name="Amoutzias G."/>
            <person name="Anthouard V."/>
            <person name="Artiguenave F."/>
            <person name="Aury J.M."/>
            <person name="Badger J.H."/>
            <person name="Beszteri B."/>
            <person name="Billiau K."/>
            <person name="Bonnet E."/>
            <person name="Bothwell J.H."/>
            <person name="Bowler C."/>
            <person name="Boyen C."/>
            <person name="Brownlee C."/>
            <person name="Carrano C.J."/>
            <person name="Charrier B."/>
            <person name="Cho G.Y."/>
            <person name="Coelho S.M."/>
            <person name="Collen J."/>
            <person name="Corre E."/>
            <person name="Da Silva C."/>
            <person name="Delage L."/>
            <person name="Delaroque N."/>
            <person name="Dittami S.M."/>
            <person name="Doulbeau S."/>
            <person name="Elias M."/>
            <person name="Farnham G."/>
            <person name="Gachon C.M."/>
            <person name="Gschloessl B."/>
            <person name="Heesch S."/>
            <person name="Jabbari K."/>
            <person name="Jubin C."/>
            <person name="Kawai H."/>
            <person name="Kimura K."/>
            <person name="Kloareg B."/>
            <person name="Kupper F.C."/>
            <person name="Lang D."/>
            <person name="Le Bail A."/>
            <person name="Leblanc C."/>
            <person name="Lerouge P."/>
            <person name="Lohr M."/>
            <person name="Lopez P.J."/>
            <person name="Martens C."/>
            <person name="Maumus F."/>
            <person name="Michel G."/>
            <person name="Miranda-Saavedra D."/>
            <person name="Morales J."/>
            <person name="Moreau H."/>
            <person name="Motomura T."/>
            <person name="Nagasato C."/>
            <person name="Napoli C.A."/>
            <person name="Nelson D.R."/>
            <person name="Nyvall-Collen P."/>
            <person name="Peters A.F."/>
            <person name="Pommier C."/>
            <person name="Potin P."/>
            <person name="Poulain J."/>
            <person name="Quesneville H."/>
            <person name="Read B."/>
            <person name="Rensing S.A."/>
            <person name="Ritter A."/>
            <person name="Rousvoal S."/>
            <person name="Samanta M."/>
            <person name="Samson G."/>
            <person name="Schroeder D.C."/>
            <person name="Segurens B."/>
            <person name="Strittmatter M."/>
            <person name="Tonon T."/>
            <person name="Tregear J.W."/>
            <person name="Valentin K."/>
            <person name="von Dassow P."/>
            <person name="Yamagishi T."/>
            <person name="Van de Peer Y."/>
            <person name="Wincker P."/>
        </authorList>
    </citation>
    <scope>NUCLEOTIDE SEQUENCE [LARGE SCALE GENOMIC DNA]</scope>
    <source>
        <strain evidence="3">Ec32 / CCAP1310/4</strain>
    </source>
</reference>
<keyword evidence="1" id="KW-0812">Transmembrane</keyword>
<dbReference type="InParanoid" id="D7G7K3"/>
<dbReference type="EMBL" id="FN649075">
    <property type="protein sequence ID" value="CBJ27742.1"/>
    <property type="molecule type" value="Genomic_DNA"/>
</dbReference>
<proteinExistence type="predicted"/>
<feature type="transmembrane region" description="Helical" evidence="1">
    <location>
        <begin position="77"/>
        <end position="96"/>
    </location>
</feature>
<keyword evidence="1" id="KW-0472">Membrane</keyword>